<dbReference type="Proteomes" id="UP001464378">
    <property type="component" value="Unassembled WGS sequence"/>
</dbReference>
<dbReference type="InterPro" id="IPR050114">
    <property type="entry name" value="UPF0173_UPF0282_UlaG_hydrolase"/>
</dbReference>
<dbReference type="InterPro" id="IPR001279">
    <property type="entry name" value="Metallo-B-lactamas"/>
</dbReference>
<name>A0ABV1E9Q8_9FIRM</name>
<protein>
    <submittedName>
        <fullName evidence="3">MBL fold metallo-hydrolase</fullName>
    </submittedName>
</protein>
<accession>A0ABV1E9Q8</accession>
<evidence type="ECO:0000313" key="3">
    <source>
        <dbReference type="EMBL" id="MEQ2444036.1"/>
    </source>
</evidence>
<dbReference type="RefSeq" id="WP_294517055.1">
    <property type="nucleotide sequence ID" value="NZ_JBBMFK010000018.1"/>
</dbReference>
<dbReference type="PANTHER" id="PTHR43546:SF9">
    <property type="entry name" value="L-ASCORBATE-6-PHOSPHATE LACTONASE ULAG-RELATED"/>
    <property type="match status" value="1"/>
</dbReference>
<organism evidence="3 4">
    <name type="scientific">Pseudoflavonifractor intestinihominis</name>
    <dbReference type="NCBI Taxonomy" id="3133171"/>
    <lineage>
        <taxon>Bacteria</taxon>
        <taxon>Bacillati</taxon>
        <taxon>Bacillota</taxon>
        <taxon>Clostridia</taxon>
        <taxon>Eubacteriales</taxon>
        <taxon>Oscillospiraceae</taxon>
        <taxon>Pseudoflavonifractor</taxon>
    </lineage>
</organism>
<dbReference type="Pfam" id="PF12706">
    <property type="entry name" value="Lactamase_B_2"/>
    <property type="match status" value="1"/>
</dbReference>
<dbReference type="PANTHER" id="PTHR43546">
    <property type="entry name" value="UPF0173 METAL-DEPENDENT HYDROLASE MJ1163-RELATED"/>
    <property type="match status" value="1"/>
</dbReference>
<gene>
    <name evidence="3" type="ORF">WMO64_11245</name>
</gene>
<keyword evidence="1" id="KW-0378">Hydrolase</keyword>
<dbReference type="SUPFAM" id="SSF56281">
    <property type="entry name" value="Metallo-hydrolase/oxidoreductase"/>
    <property type="match status" value="1"/>
</dbReference>
<comment type="caution">
    <text evidence="3">The sequence shown here is derived from an EMBL/GenBank/DDBJ whole genome shotgun (WGS) entry which is preliminary data.</text>
</comment>
<keyword evidence="4" id="KW-1185">Reference proteome</keyword>
<dbReference type="InterPro" id="IPR036866">
    <property type="entry name" value="RibonucZ/Hydroxyglut_hydro"/>
</dbReference>
<evidence type="ECO:0000313" key="4">
    <source>
        <dbReference type="Proteomes" id="UP001464378"/>
    </source>
</evidence>
<evidence type="ECO:0000256" key="1">
    <source>
        <dbReference type="ARBA" id="ARBA00022801"/>
    </source>
</evidence>
<dbReference type="EMBL" id="JBBMFK010000018">
    <property type="protein sequence ID" value="MEQ2444036.1"/>
    <property type="molecule type" value="Genomic_DNA"/>
</dbReference>
<proteinExistence type="predicted"/>
<reference evidence="3 4" key="1">
    <citation type="submission" date="2024-03" db="EMBL/GenBank/DDBJ databases">
        <title>Human intestinal bacterial collection.</title>
        <authorList>
            <person name="Pauvert C."/>
            <person name="Hitch T.C.A."/>
            <person name="Clavel T."/>
        </authorList>
    </citation>
    <scope>NUCLEOTIDE SEQUENCE [LARGE SCALE GENOMIC DNA]</scope>
    <source>
        <strain evidence="3 4">CLA-AP-H29</strain>
    </source>
</reference>
<dbReference type="Gene3D" id="3.60.15.10">
    <property type="entry name" value="Ribonuclease Z/Hydroxyacylglutathione hydrolase-like"/>
    <property type="match status" value="1"/>
</dbReference>
<evidence type="ECO:0000259" key="2">
    <source>
        <dbReference type="Pfam" id="PF12706"/>
    </source>
</evidence>
<feature type="domain" description="Metallo-beta-lactamase" evidence="2">
    <location>
        <begin position="26"/>
        <end position="223"/>
    </location>
</feature>
<sequence>MGKKVTALKLTQIRNATVLLEYAGVRFLLDPMLSPRGALPPCHSRVRPETRNPLCDLPCPAEALLDADGVIITHLHPGHFDQAAARLLPRDSPVFAQNQRDLEILQYYGFRQVRVLGRDTAFSGVTLTRIPGRHGNWEADLLDRLGSVSGVVFRAPDEPCLYATGDTVWCPGVEQALRDFRPHVVLANAGGNMGCQHRVNMGKEDVLALHQALPSALIVATHMEDMNHWTLSRAELRAFAREMDFRLYAPENGESLRICRDRTGLRAVVEEA</sequence>